<dbReference type="OrthoDB" id="9804196at2"/>
<evidence type="ECO:0000259" key="1">
    <source>
        <dbReference type="Pfam" id="PF00534"/>
    </source>
</evidence>
<name>A0A3D9KGN5_9BACL</name>
<dbReference type="Pfam" id="PF00534">
    <property type="entry name" value="Glycos_transf_1"/>
    <property type="match status" value="1"/>
</dbReference>
<keyword evidence="3" id="KW-0808">Transferase</keyword>
<dbReference type="InterPro" id="IPR001296">
    <property type="entry name" value="Glyco_trans_1"/>
</dbReference>
<keyword evidence="4" id="KW-1185">Reference proteome</keyword>
<dbReference type="GO" id="GO:0016757">
    <property type="term" value="F:glycosyltransferase activity"/>
    <property type="evidence" value="ECO:0007669"/>
    <property type="project" value="InterPro"/>
</dbReference>
<evidence type="ECO:0000313" key="3">
    <source>
        <dbReference type="EMBL" id="RED85040.1"/>
    </source>
</evidence>
<reference evidence="3 4" key="1">
    <citation type="submission" date="2018-07" db="EMBL/GenBank/DDBJ databases">
        <title>Genomic Encyclopedia of Type Strains, Phase III (KMG-III): the genomes of soil and plant-associated and newly described type strains.</title>
        <authorList>
            <person name="Whitman W."/>
        </authorList>
    </citation>
    <scope>NUCLEOTIDE SEQUENCE [LARGE SCALE GENOMIC DNA]</scope>
    <source>
        <strain evidence="3 4">CECT 7287</strain>
    </source>
</reference>
<dbReference type="Proteomes" id="UP000256977">
    <property type="component" value="Unassembled WGS sequence"/>
</dbReference>
<feature type="domain" description="Glycosyl transferase family 1" evidence="1">
    <location>
        <begin position="187"/>
        <end position="350"/>
    </location>
</feature>
<accession>A0A3D9KGN5</accession>
<protein>
    <submittedName>
        <fullName evidence="3">Glycosyltransferase involved in cell wall biosynthesis</fullName>
    </submittedName>
</protein>
<dbReference type="InterPro" id="IPR028098">
    <property type="entry name" value="Glyco_trans_4-like_N"/>
</dbReference>
<evidence type="ECO:0000259" key="2">
    <source>
        <dbReference type="Pfam" id="PF13439"/>
    </source>
</evidence>
<sequence>MKIAFMITSLQYGGAEKIVLDLIGRFRGLSIECWLIALYESRDRVKRDQLAEALEREGIRLVELNKRPGEGTFRSMLRLKRVLRDISPDVVNAHGPVPNMYAGIANLWGRKVSTITTVHNGTDDWPDWKSKMLERTSLLGVNRVVCVAQHVAEAYRLKYPQSTAKTAIIENGIDPQRYAPPSPAVRAQWREMLGCPADAALLIHVGRMVPLKNQRFLVEVAERLRSRGKKFRLLLVGNFEDDRYVEEIRQLTEKHGLTEQVRLLGSRDNVGDLLGASDVFLFPSEVEAFGLALLEAMCCGLPAVCSDIPSNRKLSELSARNRVVDWDAERWAEQIELLLEDRPERRRQESYPYWTLERMAGDYLKLYGQSGSLLAGLGGGTG</sequence>
<proteinExistence type="predicted"/>
<gene>
    <name evidence="3" type="ORF">DFP98_10544</name>
</gene>
<dbReference type="Gene3D" id="3.40.50.2000">
    <property type="entry name" value="Glycogen Phosphorylase B"/>
    <property type="match status" value="2"/>
</dbReference>
<feature type="domain" description="Glycosyltransferase subfamily 4-like N-terminal" evidence="2">
    <location>
        <begin position="12"/>
        <end position="177"/>
    </location>
</feature>
<comment type="caution">
    <text evidence="3">The sequence shown here is derived from an EMBL/GenBank/DDBJ whole genome shotgun (WGS) entry which is preliminary data.</text>
</comment>
<dbReference type="Pfam" id="PF13439">
    <property type="entry name" value="Glyco_transf_4"/>
    <property type="match status" value="1"/>
</dbReference>
<dbReference type="PANTHER" id="PTHR12526:SF630">
    <property type="entry name" value="GLYCOSYLTRANSFERASE"/>
    <property type="match status" value="1"/>
</dbReference>
<evidence type="ECO:0000313" key="4">
    <source>
        <dbReference type="Proteomes" id="UP000256977"/>
    </source>
</evidence>
<dbReference type="RefSeq" id="WP_116060058.1">
    <property type="nucleotide sequence ID" value="NZ_QRDZ01000005.1"/>
</dbReference>
<dbReference type="PANTHER" id="PTHR12526">
    <property type="entry name" value="GLYCOSYLTRANSFERASE"/>
    <property type="match status" value="1"/>
</dbReference>
<dbReference type="SUPFAM" id="SSF53756">
    <property type="entry name" value="UDP-Glycosyltransferase/glycogen phosphorylase"/>
    <property type="match status" value="1"/>
</dbReference>
<dbReference type="AlphaFoldDB" id="A0A3D9KGN5"/>
<dbReference type="EMBL" id="QRDZ01000005">
    <property type="protein sequence ID" value="RED85040.1"/>
    <property type="molecule type" value="Genomic_DNA"/>
</dbReference>
<organism evidence="3 4">
    <name type="scientific">Cohnella phaseoli</name>
    <dbReference type="NCBI Taxonomy" id="456490"/>
    <lineage>
        <taxon>Bacteria</taxon>
        <taxon>Bacillati</taxon>
        <taxon>Bacillota</taxon>
        <taxon>Bacilli</taxon>
        <taxon>Bacillales</taxon>
        <taxon>Paenibacillaceae</taxon>
        <taxon>Cohnella</taxon>
    </lineage>
</organism>